<evidence type="ECO:0000313" key="9">
    <source>
        <dbReference type="EMBL" id="AES71357.1"/>
    </source>
</evidence>
<dbReference type="Gene3D" id="2.20.110.10">
    <property type="entry name" value="Histone H3 K4-specific methyltransferase SET7/9 N-terminal domain"/>
    <property type="match status" value="4"/>
</dbReference>
<dbReference type="GO" id="GO:0005524">
    <property type="term" value="F:ATP binding"/>
    <property type="evidence" value="ECO:0007669"/>
    <property type="project" value="UniProtKB-UniRule"/>
</dbReference>
<evidence type="ECO:0000256" key="5">
    <source>
        <dbReference type="ARBA" id="ARBA00022840"/>
    </source>
</evidence>
<organism evidence="9 12">
    <name type="scientific">Medicago truncatula</name>
    <name type="common">Barrel medic</name>
    <name type="synonym">Medicago tribuloides</name>
    <dbReference type="NCBI Taxonomy" id="3880"/>
    <lineage>
        <taxon>Eukaryota</taxon>
        <taxon>Viridiplantae</taxon>
        <taxon>Streptophyta</taxon>
        <taxon>Embryophyta</taxon>
        <taxon>Tracheophyta</taxon>
        <taxon>Spermatophyta</taxon>
        <taxon>Magnoliopsida</taxon>
        <taxon>eudicotyledons</taxon>
        <taxon>Gunneridae</taxon>
        <taxon>Pentapetalae</taxon>
        <taxon>rosids</taxon>
        <taxon>fabids</taxon>
        <taxon>Fabales</taxon>
        <taxon>Fabaceae</taxon>
        <taxon>Papilionoideae</taxon>
        <taxon>50 kb inversion clade</taxon>
        <taxon>NPAAA clade</taxon>
        <taxon>Hologalegina</taxon>
        <taxon>IRL clade</taxon>
        <taxon>Trifolieae</taxon>
        <taxon>Medicago</taxon>
    </lineage>
</organism>
<dbReference type="Pfam" id="PF01504">
    <property type="entry name" value="PIP5K"/>
    <property type="match status" value="1"/>
</dbReference>
<feature type="compositionally biased region" description="Low complexity" evidence="7">
    <location>
        <begin position="1"/>
        <end position="17"/>
    </location>
</feature>
<evidence type="ECO:0000256" key="6">
    <source>
        <dbReference type="PIRNR" id="PIRNR037274"/>
    </source>
</evidence>
<sequence>MRQSLLSNHNNSSSSDSQPPVATTGRTRSHFSSRKISPTSITIEFEKTKRTAKKHLPNGDSYMGTFSGNNTPNGSGKYTWNDGCIYEGEWKRGKASGNGKFSWPSGSIYEGEFKLGKMEGSGTFTGSDGDIYSGSWSSDRKNGYGKKRYVNGDYYEGWWKKNVQEGKGRYVWKNGNEYIGEWKNGVINGRGTLVWLNGNRYEGEWENGVPKGQGVFTWPDGSCYVGNCNNNDFQSSLLNGSFYPGDDFAVTMRKRCFVEGGKDFGKICIWESDGEKGDITCDIVDNVSMLSRIGSESVSDPKEIKQFRRNSGCFASEVKRPGETICKGHKNYDLMLNLQLGIRHSVGKEASISRELIPSDFDLKEKFWTRFPSEGSKITPPHQSMEFRWKDYCPMVFRQLRKRFQVDPADYMLAICGNAALRELSSPGKSGSFFYLTQDDRFMIKTVKKSEVKVLLRMLRSYYEHVSQYEDSLVTKFYGVHCVKPIGGQKTRFIVMGNLFCSEYPIHRRFDLKGSSHGRMTDKTEDEIDETTTLKDLDLNFVFRLQRNWFKDLITQIERDCAFLEAEGIMDYSLLVGVHFRDDNTCDKMGLSPFFLRTGKHDSYQSEKFMRGYRFLEAELQDRDRVKSGRKSLIRLGANMPARAERMARRSDFDQYTSLGMSHFTPCRIGETYDVVLYFGIIDILQDYDISKKLEHAYKSLQVDPSSISAVDPKLYSKRFRDFVGRIFSEDR</sequence>
<dbReference type="FunFam" id="3.30.800.10:FF:000003">
    <property type="entry name" value="Phosphatidylinositol 4-phosphate 5-kinase"/>
    <property type="match status" value="1"/>
</dbReference>
<reference evidence="11" key="3">
    <citation type="submission" date="2015-04" db="UniProtKB">
        <authorList>
            <consortium name="EnsemblPlants"/>
        </authorList>
    </citation>
    <scope>IDENTIFICATION</scope>
    <source>
        <strain evidence="11">cv. Jemalong A17</strain>
    </source>
</reference>
<dbReference type="eggNOG" id="KOG0229">
    <property type="taxonomic scope" value="Eukaryota"/>
</dbReference>
<dbReference type="PaxDb" id="3880-AES71357"/>
<dbReference type="OrthoDB" id="70770at2759"/>
<dbReference type="InterPro" id="IPR002498">
    <property type="entry name" value="PInositol-4-P-4/5-kinase_core"/>
</dbReference>
<dbReference type="SUPFAM" id="SSF82185">
    <property type="entry name" value="Histone H3 K4-specific methyltransferase SET7/9 N-terminal domain"/>
    <property type="match status" value="2"/>
</dbReference>
<evidence type="ECO:0000259" key="8">
    <source>
        <dbReference type="PROSITE" id="PS51455"/>
    </source>
</evidence>
<dbReference type="Gene3D" id="3.30.800.10">
    <property type="entry name" value="Phosphatidylinositol Phosphate Kinase II Beta"/>
    <property type="match status" value="1"/>
</dbReference>
<feature type="region of interest" description="Disordered" evidence="7">
    <location>
        <begin position="1"/>
        <end position="68"/>
    </location>
</feature>
<dbReference type="GO" id="GO:0016308">
    <property type="term" value="F:1-phosphatidylinositol-4-phosphate 5-kinase activity"/>
    <property type="evidence" value="ECO:0000318"/>
    <property type="project" value="GO_Central"/>
</dbReference>
<dbReference type="SMART" id="SM00330">
    <property type="entry name" value="PIPKc"/>
    <property type="match status" value="1"/>
</dbReference>
<dbReference type="EC" id="2.7.1.68" evidence="6"/>
<keyword evidence="3 6" id="KW-0547">Nucleotide-binding</keyword>
<dbReference type="SUPFAM" id="SSF56104">
    <property type="entry name" value="SAICAR synthase-like"/>
    <property type="match status" value="1"/>
</dbReference>
<protein>
    <recommendedName>
        <fullName evidence="6">Phosphatidylinositol 4-phosphate 5-kinase</fullName>
        <ecNumber evidence="6">2.7.1.68</ecNumber>
    </recommendedName>
</protein>
<evidence type="ECO:0000256" key="7">
    <source>
        <dbReference type="SAM" id="MobiDB-lite"/>
    </source>
</evidence>
<evidence type="ECO:0000313" key="10">
    <source>
        <dbReference type="EMBL" id="RHN68549.1"/>
    </source>
</evidence>
<dbReference type="GO" id="GO:0005886">
    <property type="term" value="C:plasma membrane"/>
    <property type="evidence" value="ECO:0000318"/>
    <property type="project" value="GO_Central"/>
</dbReference>
<evidence type="ECO:0000256" key="1">
    <source>
        <dbReference type="ARBA" id="ARBA00022679"/>
    </source>
</evidence>
<dbReference type="PIRSF" id="PIRSF037274">
    <property type="entry name" value="PIP5K_plant_prd"/>
    <property type="match status" value="1"/>
</dbReference>
<gene>
    <name evidence="11" type="primary">11419058</name>
    <name evidence="9" type="ordered locus">MTR_3g073100</name>
    <name evidence="10" type="ORF">MtrunA17_Chr3g0115111</name>
</gene>
<dbReference type="SMART" id="SM00698">
    <property type="entry name" value="MORN"/>
    <property type="match status" value="7"/>
</dbReference>
<evidence type="ECO:0000256" key="3">
    <source>
        <dbReference type="ARBA" id="ARBA00022741"/>
    </source>
</evidence>
<dbReference type="CDD" id="cd17302">
    <property type="entry name" value="PIPKc_AtPIP5K_like"/>
    <property type="match status" value="1"/>
</dbReference>
<dbReference type="EMBL" id="CM001219">
    <property type="protein sequence ID" value="AES71357.1"/>
    <property type="molecule type" value="Genomic_DNA"/>
</dbReference>
<dbReference type="InterPro" id="IPR003409">
    <property type="entry name" value="MORN"/>
</dbReference>
<dbReference type="KEGG" id="mtr:11419058"/>
<dbReference type="InterPro" id="IPR023610">
    <property type="entry name" value="PInositol-4/5-P-5/4-kinase"/>
</dbReference>
<evidence type="ECO:0000313" key="12">
    <source>
        <dbReference type="Proteomes" id="UP000002051"/>
    </source>
</evidence>
<dbReference type="InterPro" id="IPR027484">
    <property type="entry name" value="PInositol-4-P-5-kinase_N"/>
</dbReference>
<dbReference type="InterPro" id="IPR017163">
    <property type="entry name" value="PIno-4-P-5_kinase_pln"/>
</dbReference>
<dbReference type="EnsemblPlants" id="AES71357">
    <property type="protein sequence ID" value="AES71357"/>
    <property type="gene ID" value="MTR_3g073100"/>
</dbReference>
<dbReference type="PANTHER" id="PTHR23086:SF140">
    <property type="entry name" value="PHOSPHATIDYLINOSITOL 4-PHOSPHATE 5-KINASE 2"/>
    <property type="match status" value="1"/>
</dbReference>
<dbReference type="Proteomes" id="UP000265566">
    <property type="component" value="Chromosome 3"/>
</dbReference>
<dbReference type="HOGENOM" id="CLU_004312_6_4_1"/>
<dbReference type="PROSITE" id="PS51455">
    <property type="entry name" value="PIPK"/>
    <property type="match status" value="1"/>
</dbReference>
<dbReference type="Pfam" id="PF02493">
    <property type="entry name" value="MORN"/>
    <property type="match status" value="7"/>
</dbReference>
<keyword evidence="4 6" id="KW-0418">Kinase</keyword>
<dbReference type="GO" id="GO:0046854">
    <property type="term" value="P:phosphatidylinositol phosphate biosynthetic process"/>
    <property type="evidence" value="ECO:0000318"/>
    <property type="project" value="GO_Central"/>
</dbReference>
<dbReference type="InterPro" id="IPR027483">
    <property type="entry name" value="PInositol-4-P-4/5-kinase_C_sf"/>
</dbReference>
<dbReference type="OMA" id="GHKRYAN"/>
<dbReference type="STRING" id="3880.G7J3M3"/>
<keyword evidence="1 6" id="KW-0808">Transferase</keyword>
<dbReference type="AlphaFoldDB" id="G7J3M3"/>
<dbReference type="Gramene" id="rna16917">
    <property type="protein sequence ID" value="RHN68549.1"/>
    <property type="gene ID" value="gene16917"/>
</dbReference>
<dbReference type="EMBL" id="PSQE01000003">
    <property type="protein sequence ID" value="RHN68549.1"/>
    <property type="molecule type" value="Genomic_DNA"/>
</dbReference>
<name>G7J3M3_MEDTR</name>
<keyword evidence="12" id="KW-1185">Reference proteome</keyword>
<evidence type="ECO:0000313" key="11">
    <source>
        <dbReference type="EnsemblPlants" id="AES71357"/>
    </source>
</evidence>
<feature type="domain" description="PIPK" evidence="8">
    <location>
        <begin position="330"/>
        <end position="728"/>
    </location>
</feature>
<keyword evidence="2" id="KW-0677">Repeat</keyword>
<dbReference type="Proteomes" id="UP000002051">
    <property type="component" value="Chromosome 3"/>
</dbReference>
<dbReference type="PANTHER" id="PTHR23086">
    <property type="entry name" value="PHOSPHATIDYLINOSITOL-4-PHOSPHATE 5-KINASE"/>
    <property type="match status" value="1"/>
</dbReference>
<dbReference type="Gene3D" id="3.30.810.10">
    <property type="entry name" value="2-Layer Sandwich"/>
    <property type="match status" value="1"/>
</dbReference>
<reference evidence="9 12" key="1">
    <citation type="journal article" date="2011" name="Nature">
        <title>The Medicago genome provides insight into the evolution of rhizobial symbioses.</title>
        <authorList>
            <person name="Young N.D."/>
            <person name="Debelle F."/>
            <person name="Oldroyd G.E."/>
            <person name="Geurts R."/>
            <person name="Cannon S.B."/>
            <person name="Udvardi M.K."/>
            <person name="Benedito V.A."/>
            <person name="Mayer K.F."/>
            <person name="Gouzy J."/>
            <person name="Schoof H."/>
            <person name="Van de Peer Y."/>
            <person name="Proost S."/>
            <person name="Cook D.R."/>
            <person name="Meyers B.C."/>
            <person name="Spannagl M."/>
            <person name="Cheung F."/>
            <person name="De Mita S."/>
            <person name="Krishnakumar V."/>
            <person name="Gundlach H."/>
            <person name="Zhou S."/>
            <person name="Mudge J."/>
            <person name="Bharti A.K."/>
            <person name="Murray J.D."/>
            <person name="Naoumkina M.A."/>
            <person name="Rosen B."/>
            <person name="Silverstein K.A."/>
            <person name="Tang H."/>
            <person name="Rombauts S."/>
            <person name="Zhao P.X."/>
            <person name="Zhou P."/>
            <person name="Barbe V."/>
            <person name="Bardou P."/>
            <person name="Bechner M."/>
            <person name="Bellec A."/>
            <person name="Berger A."/>
            <person name="Berges H."/>
            <person name="Bidwell S."/>
            <person name="Bisseling T."/>
            <person name="Choisne N."/>
            <person name="Couloux A."/>
            <person name="Denny R."/>
            <person name="Deshpande S."/>
            <person name="Dai X."/>
            <person name="Doyle J.J."/>
            <person name="Dudez A.M."/>
            <person name="Farmer A.D."/>
            <person name="Fouteau S."/>
            <person name="Franken C."/>
            <person name="Gibelin C."/>
            <person name="Gish J."/>
            <person name="Goldstein S."/>
            <person name="Gonzalez A.J."/>
            <person name="Green P.J."/>
            <person name="Hallab A."/>
            <person name="Hartog M."/>
            <person name="Hua A."/>
            <person name="Humphray S.J."/>
            <person name="Jeong D.H."/>
            <person name="Jing Y."/>
            <person name="Jocker A."/>
            <person name="Kenton S.M."/>
            <person name="Kim D.J."/>
            <person name="Klee K."/>
            <person name="Lai H."/>
            <person name="Lang C."/>
            <person name="Lin S."/>
            <person name="Macmil S.L."/>
            <person name="Magdelenat G."/>
            <person name="Matthews L."/>
            <person name="McCorrison J."/>
            <person name="Monaghan E.L."/>
            <person name="Mun J.H."/>
            <person name="Najar F.Z."/>
            <person name="Nicholson C."/>
            <person name="Noirot C."/>
            <person name="O'Bleness M."/>
            <person name="Paule C.R."/>
            <person name="Poulain J."/>
            <person name="Prion F."/>
            <person name="Qin B."/>
            <person name="Qu C."/>
            <person name="Retzel E.F."/>
            <person name="Riddle C."/>
            <person name="Sallet E."/>
            <person name="Samain S."/>
            <person name="Samson N."/>
            <person name="Sanders I."/>
            <person name="Saurat O."/>
            <person name="Scarpelli C."/>
            <person name="Schiex T."/>
            <person name="Segurens B."/>
            <person name="Severin A.J."/>
            <person name="Sherrier D.J."/>
            <person name="Shi R."/>
            <person name="Sims S."/>
            <person name="Singer S.R."/>
            <person name="Sinharoy S."/>
            <person name="Sterck L."/>
            <person name="Viollet A."/>
            <person name="Wang B.B."/>
            <person name="Wang K."/>
            <person name="Wang M."/>
            <person name="Wang X."/>
            <person name="Warfsmann J."/>
            <person name="Weissenbach J."/>
            <person name="White D.D."/>
            <person name="White J.D."/>
            <person name="Wiley G.B."/>
            <person name="Wincker P."/>
            <person name="Xing Y."/>
            <person name="Yang L."/>
            <person name="Yao Z."/>
            <person name="Ying F."/>
            <person name="Zhai J."/>
            <person name="Zhou L."/>
            <person name="Zuber A."/>
            <person name="Denarie J."/>
            <person name="Dixon R.A."/>
            <person name="May G.D."/>
            <person name="Schwartz D.C."/>
            <person name="Rogers J."/>
            <person name="Quetier F."/>
            <person name="Town C.D."/>
            <person name="Roe B.A."/>
        </authorList>
    </citation>
    <scope>NUCLEOTIDE SEQUENCE [LARGE SCALE GENOMIC DNA]</scope>
    <source>
        <strain evidence="9">A17</strain>
        <strain evidence="11 12">cv. Jemalong A17</strain>
    </source>
</reference>
<evidence type="ECO:0000256" key="2">
    <source>
        <dbReference type="ARBA" id="ARBA00022737"/>
    </source>
</evidence>
<accession>G7J3M3</accession>
<comment type="catalytic activity">
    <reaction evidence="6">
        <text>a 1,2-diacyl-sn-glycero-3-phospho-(1D-myo-inositol 4-phosphate) + ATP = a 1,2-diacyl-sn-glycero-3-phospho-(1D-myo-inositol-4,5-bisphosphate) + ADP + H(+)</text>
        <dbReference type="Rhea" id="RHEA:14425"/>
        <dbReference type="ChEBI" id="CHEBI:15378"/>
        <dbReference type="ChEBI" id="CHEBI:30616"/>
        <dbReference type="ChEBI" id="CHEBI:58178"/>
        <dbReference type="ChEBI" id="CHEBI:58456"/>
        <dbReference type="ChEBI" id="CHEBI:456216"/>
        <dbReference type="EC" id="2.7.1.68"/>
    </reaction>
</comment>
<keyword evidence="5 6" id="KW-0067">ATP-binding</keyword>
<proteinExistence type="predicted"/>
<evidence type="ECO:0000256" key="4">
    <source>
        <dbReference type="ARBA" id="ARBA00022777"/>
    </source>
</evidence>
<reference evidence="9 12" key="2">
    <citation type="journal article" date="2014" name="BMC Genomics">
        <title>An improved genome release (version Mt4.0) for the model legume Medicago truncatula.</title>
        <authorList>
            <person name="Tang H."/>
            <person name="Krishnakumar V."/>
            <person name="Bidwell S."/>
            <person name="Rosen B."/>
            <person name="Chan A."/>
            <person name="Zhou S."/>
            <person name="Gentzbittel L."/>
            <person name="Childs K.L."/>
            <person name="Yandell M."/>
            <person name="Gundlach H."/>
            <person name="Mayer K.F."/>
            <person name="Schwartz D.C."/>
            <person name="Town C.D."/>
        </authorList>
    </citation>
    <scope>GENOME REANNOTATION</scope>
    <source>
        <strain evidence="9">A17</strain>
        <strain evidence="11 12">cv. Jemalong A17</strain>
    </source>
</reference>
<reference evidence="10" key="4">
    <citation type="journal article" date="2018" name="Nat. Plants">
        <title>Whole-genome landscape of Medicago truncatula symbiotic genes.</title>
        <authorList>
            <person name="Pecrix Y."/>
            <person name="Gamas P."/>
            <person name="Carrere S."/>
        </authorList>
    </citation>
    <scope>NUCLEOTIDE SEQUENCE</scope>
    <source>
        <tissue evidence="10">Leaves</tissue>
    </source>
</reference>